<reference evidence="1" key="1">
    <citation type="journal article" date="2014" name="Int. J. Syst. Evol. Microbiol.">
        <title>Complete genome sequence of Corynebacterium casei LMG S-19264T (=DSM 44701T), isolated from a smear-ripened cheese.</title>
        <authorList>
            <consortium name="US DOE Joint Genome Institute (JGI-PGF)"/>
            <person name="Walter F."/>
            <person name="Albersmeier A."/>
            <person name="Kalinowski J."/>
            <person name="Ruckert C."/>
        </authorList>
    </citation>
    <scope>NUCLEOTIDE SEQUENCE</scope>
    <source>
        <strain evidence="1">CCM 8711</strain>
    </source>
</reference>
<evidence type="ECO:0000313" key="1">
    <source>
        <dbReference type="EMBL" id="GGI50366.1"/>
    </source>
</evidence>
<accession>A0A917JA98</accession>
<dbReference type="EMBL" id="BMDO01000003">
    <property type="protein sequence ID" value="GGI50366.1"/>
    <property type="molecule type" value="Genomic_DNA"/>
</dbReference>
<name>A0A917JA98_9SPHI</name>
<proteinExistence type="predicted"/>
<comment type="caution">
    <text evidence="1">The sequence shown here is derived from an EMBL/GenBank/DDBJ whole genome shotgun (WGS) entry which is preliminary data.</text>
</comment>
<gene>
    <name evidence="1" type="ORF">GCM10011425_15780</name>
</gene>
<sequence length="47" mass="5315">MKTLNTIKILAKAIDIELKKTLQRDLESFRAAQSKKQNISQGNQQAT</sequence>
<protein>
    <submittedName>
        <fullName evidence="1">Uncharacterized protein</fullName>
    </submittedName>
</protein>
<evidence type="ECO:0000313" key="2">
    <source>
        <dbReference type="Proteomes" id="UP000662074"/>
    </source>
</evidence>
<dbReference type="RefSeq" id="WP_188415482.1">
    <property type="nucleotide sequence ID" value="NZ_BMDO01000003.1"/>
</dbReference>
<organism evidence="1 2">
    <name type="scientific">Mucilaginibacter galii</name>
    <dbReference type="NCBI Taxonomy" id="2005073"/>
    <lineage>
        <taxon>Bacteria</taxon>
        <taxon>Pseudomonadati</taxon>
        <taxon>Bacteroidota</taxon>
        <taxon>Sphingobacteriia</taxon>
        <taxon>Sphingobacteriales</taxon>
        <taxon>Sphingobacteriaceae</taxon>
        <taxon>Mucilaginibacter</taxon>
    </lineage>
</organism>
<reference evidence="1" key="2">
    <citation type="submission" date="2020-09" db="EMBL/GenBank/DDBJ databases">
        <authorList>
            <person name="Sun Q."/>
            <person name="Sedlacek I."/>
        </authorList>
    </citation>
    <scope>NUCLEOTIDE SEQUENCE</scope>
    <source>
        <strain evidence="1">CCM 8711</strain>
    </source>
</reference>
<keyword evidence="2" id="KW-1185">Reference proteome</keyword>
<dbReference type="Proteomes" id="UP000662074">
    <property type="component" value="Unassembled WGS sequence"/>
</dbReference>
<dbReference type="AlphaFoldDB" id="A0A917JA98"/>